<proteinExistence type="predicted"/>
<gene>
    <name evidence="1" type="ORF">GSMUA_09340.1</name>
</gene>
<evidence type="ECO:0000313" key="2">
    <source>
        <dbReference type="EnsemblPlants" id="Ma11_p15650.1"/>
    </source>
</evidence>
<protein>
    <submittedName>
        <fullName evidence="1">(wild Malaysian banana) hypothetical protein</fullName>
    </submittedName>
</protein>
<evidence type="ECO:0000313" key="1">
    <source>
        <dbReference type="EMBL" id="CAG1864694.1"/>
    </source>
</evidence>
<dbReference type="AlphaFoldDB" id="A0A804L890"/>
<dbReference type="Proteomes" id="UP000012960">
    <property type="component" value="Unplaced"/>
</dbReference>
<keyword evidence="3" id="KW-1185">Reference proteome</keyword>
<dbReference type="InParanoid" id="A0A804L890"/>
<name>A0A804L890_MUSAM</name>
<sequence>MVTDTPLPILIPQNSKLFLFDFSSFPLIRYATMNYEM</sequence>
<evidence type="ECO:0000313" key="3">
    <source>
        <dbReference type="Proteomes" id="UP000012960"/>
    </source>
</evidence>
<dbReference type="EnsemblPlants" id="Ma11_t15650.1">
    <property type="protein sequence ID" value="Ma11_p15650.1"/>
    <property type="gene ID" value="Ma11_g15650"/>
</dbReference>
<dbReference type="EMBL" id="HG996475">
    <property type="protein sequence ID" value="CAG1864694.1"/>
    <property type="molecule type" value="Genomic_DNA"/>
</dbReference>
<reference evidence="1" key="1">
    <citation type="submission" date="2021-03" db="EMBL/GenBank/DDBJ databases">
        <authorList>
            <consortium name="Genoscope - CEA"/>
            <person name="William W."/>
        </authorList>
    </citation>
    <scope>NUCLEOTIDE SEQUENCE</scope>
    <source>
        <strain evidence="1">Doubled-haploid Pahang</strain>
    </source>
</reference>
<dbReference type="Gramene" id="Ma11_t15650.1">
    <property type="protein sequence ID" value="Ma11_p15650.1"/>
    <property type="gene ID" value="Ma11_g15650"/>
</dbReference>
<accession>A0A804L890</accession>
<reference evidence="2" key="2">
    <citation type="submission" date="2021-05" db="UniProtKB">
        <authorList>
            <consortium name="EnsemblPlants"/>
        </authorList>
    </citation>
    <scope>IDENTIFICATION</scope>
    <source>
        <strain evidence="2">subsp. malaccensis</strain>
    </source>
</reference>
<organism evidence="2 3">
    <name type="scientific">Musa acuminata subsp. malaccensis</name>
    <name type="common">Wild banana</name>
    <name type="synonym">Musa malaccensis</name>
    <dbReference type="NCBI Taxonomy" id="214687"/>
    <lineage>
        <taxon>Eukaryota</taxon>
        <taxon>Viridiplantae</taxon>
        <taxon>Streptophyta</taxon>
        <taxon>Embryophyta</taxon>
        <taxon>Tracheophyta</taxon>
        <taxon>Spermatophyta</taxon>
        <taxon>Magnoliopsida</taxon>
        <taxon>Liliopsida</taxon>
        <taxon>Zingiberales</taxon>
        <taxon>Musaceae</taxon>
        <taxon>Musa</taxon>
    </lineage>
</organism>